<accession>A0ABS1M3R9</accession>
<comment type="caution">
    <text evidence="2">The sequence shown here is derived from an EMBL/GenBank/DDBJ whole genome shotgun (WGS) entry which is preliminary data.</text>
</comment>
<evidence type="ECO:0000313" key="2">
    <source>
        <dbReference type="EMBL" id="MBL1075292.1"/>
    </source>
</evidence>
<evidence type="ECO:0000256" key="1">
    <source>
        <dbReference type="SAM" id="Phobius"/>
    </source>
</evidence>
<feature type="transmembrane region" description="Helical" evidence="1">
    <location>
        <begin position="138"/>
        <end position="159"/>
    </location>
</feature>
<feature type="transmembrane region" description="Helical" evidence="1">
    <location>
        <begin position="39"/>
        <end position="59"/>
    </location>
</feature>
<protein>
    <recommendedName>
        <fullName evidence="4">DUF3592 domain-containing protein</fullName>
    </recommendedName>
</protein>
<proteinExistence type="predicted"/>
<evidence type="ECO:0008006" key="4">
    <source>
        <dbReference type="Google" id="ProtNLM"/>
    </source>
</evidence>
<organism evidence="2 3">
    <name type="scientific">Nocardia acididurans</name>
    <dbReference type="NCBI Taxonomy" id="2802282"/>
    <lineage>
        <taxon>Bacteria</taxon>
        <taxon>Bacillati</taxon>
        <taxon>Actinomycetota</taxon>
        <taxon>Actinomycetes</taxon>
        <taxon>Mycobacteriales</taxon>
        <taxon>Nocardiaceae</taxon>
        <taxon>Nocardia</taxon>
    </lineage>
</organism>
<keyword evidence="1" id="KW-0812">Transmembrane</keyword>
<keyword evidence="1" id="KW-0472">Membrane</keyword>
<dbReference type="Proteomes" id="UP000602198">
    <property type="component" value="Unassembled WGS sequence"/>
</dbReference>
<reference evidence="2 3" key="1">
    <citation type="submission" date="2021-01" db="EMBL/GenBank/DDBJ databases">
        <title>WGS of actinomycetes isolated from Thailand.</title>
        <authorList>
            <person name="Thawai C."/>
        </authorList>
    </citation>
    <scope>NUCLEOTIDE SEQUENCE [LARGE SCALE GENOMIC DNA]</scope>
    <source>
        <strain evidence="2 3">LPG 2</strain>
    </source>
</reference>
<sequence>MTRILLRSKFEGSTPLAYWPAMWGIITDWMAGGARRRRAILILAIIGCVVGGLTAVFGFSPTKLYFTGEQVNAQVTDCRYVNPRRKPSYYACNGMWTLKNGAKGSGELIGMRAKHEPNKGTLVAVLATEKKAHANLSAAVPTLFVGGILVFIASTSFLVQYYRHRRPASDSSAR</sequence>
<name>A0ABS1M3R9_9NOCA</name>
<keyword evidence="3" id="KW-1185">Reference proteome</keyword>
<gene>
    <name evidence="2" type="ORF">JK358_12895</name>
</gene>
<keyword evidence="1" id="KW-1133">Transmembrane helix</keyword>
<dbReference type="EMBL" id="JAERRJ010000004">
    <property type="protein sequence ID" value="MBL1075292.1"/>
    <property type="molecule type" value="Genomic_DNA"/>
</dbReference>
<evidence type="ECO:0000313" key="3">
    <source>
        <dbReference type="Proteomes" id="UP000602198"/>
    </source>
</evidence>
<dbReference type="RefSeq" id="WP_201947121.1">
    <property type="nucleotide sequence ID" value="NZ_JAERRJ010000004.1"/>
</dbReference>